<dbReference type="Pfam" id="PF13311">
    <property type="entry name" value="DUF4080"/>
    <property type="match status" value="1"/>
</dbReference>
<dbReference type="GO" id="GO:0003824">
    <property type="term" value="F:catalytic activity"/>
    <property type="evidence" value="ECO:0007669"/>
    <property type="project" value="InterPro"/>
</dbReference>
<dbReference type="SFLD" id="SFLDS00029">
    <property type="entry name" value="Radical_SAM"/>
    <property type="match status" value="1"/>
</dbReference>
<evidence type="ECO:0000259" key="8">
    <source>
        <dbReference type="PROSITE" id="PS51918"/>
    </source>
</evidence>
<evidence type="ECO:0000313" key="9">
    <source>
        <dbReference type="EMBL" id="QPJ66276.1"/>
    </source>
</evidence>
<evidence type="ECO:0000256" key="4">
    <source>
        <dbReference type="ARBA" id="ARBA00023004"/>
    </source>
</evidence>
<dbReference type="InterPro" id="IPR007197">
    <property type="entry name" value="rSAM"/>
</dbReference>
<dbReference type="PROSITE" id="PS51918">
    <property type="entry name" value="RADICAL_SAM"/>
    <property type="match status" value="1"/>
</dbReference>
<dbReference type="SFLD" id="SFLDG01082">
    <property type="entry name" value="B12-binding_domain_containing"/>
    <property type="match status" value="1"/>
</dbReference>
<comment type="cofactor">
    <cofactor evidence="1">
        <name>[4Fe-4S] cluster</name>
        <dbReference type="ChEBI" id="CHEBI:49883"/>
    </cofactor>
</comment>
<dbReference type="SUPFAM" id="SSF102114">
    <property type="entry name" value="Radical SAM enzymes"/>
    <property type="match status" value="1"/>
</dbReference>
<evidence type="ECO:0000259" key="7">
    <source>
        <dbReference type="PROSITE" id="PS51332"/>
    </source>
</evidence>
<dbReference type="GO" id="GO:0031419">
    <property type="term" value="F:cobalamin binding"/>
    <property type="evidence" value="ECO:0007669"/>
    <property type="project" value="InterPro"/>
</dbReference>
<dbReference type="KEGG" id="nva:G3M78_13085"/>
<dbReference type="Gene3D" id="3.80.30.20">
    <property type="entry name" value="tm_1862 like domain"/>
    <property type="match status" value="1"/>
</dbReference>
<dbReference type="GO" id="GO:0005829">
    <property type="term" value="C:cytosol"/>
    <property type="evidence" value="ECO:0007669"/>
    <property type="project" value="TreeGrafter"/>
</dbReference>
<keyword evidence="3" id="KW-0479">Metal-binding</keyword>
<dbReference type="SMART" id="SM00729">
    <property type="entry name" value="Elp3"/>
    <property type="match status" value="1"/>
</dbReference>
<dbReference type="Pfam" id="PF04055">
    <property type="entry name" value="Radical_SAM"/>
    <property type="match status" value="1"/>
</dbReference>
<feature type="domain" description="Radical SAM core" evidence="8">
    <location>
        <begin position="174"/>
        <end position="406"/>
    </location>
</feature>
<gene>
    <name evidence="9" type="ORF">G3M78_13085</name>
</gene>
<proteinExistence type="predicted"/>
<evidence type="ECO:0000256" key="6">
    <source>
        <dbReference type="SAM" id="Coils"/>
    </source>
</evidence>
<keyword evidence="5" id="KW-0411">Iron-sulfur</keyword>
<dbReference type="CDD" id="cd01335">
    <property type="entry name" value="Radical_SAM"/>
    <property type="match status" value="1"/>
</dbReference>
<keyword evidence="6" id="KW-0175">Coiled coil</keyword>
<dbReference type="InterPro" id="IPR006638">
    <property type="entry name" value="Elp3/MiaA/NifB-like_rSAM"/>
</dbReference>
<evidence type="ECO:0000313" key="10">
    <source>
        <dbReference type="Proteomes" id="UP000594464"/>
    </source>
</evidence>
<keyword evidence="2" id="KW-0949">S-adenosyl-L-methionine</keyword>
<dbReference type="InterPro" id="IPR023404">
    <property type="entry name" value="rSAM_horseshoe"/>
</dbReference>
<evidence type="ECO:0000256" key="3">
    <source>
        <dbReference type="ARBA" id="ARBA00022723"/>
    </source>
</evidence>
<name>A0A7T0C4B7_9BACT</name>
<protein>
    <submittedName>
        <fullName evidence="9">DUF4080 domain-containing protein</fullName>
    </submittedName>
</protein>
<keyword evidence="4" id="KW-0408">Iron</keyword>
<dbReference type="PANTHER" id="PTHR43409:SF16">
    <property type="entry name" value="SLR0320 PROTEIN"/>
    <property type="match status" value="1"/>
</dbReference>
<evidence type="ECO:0000256" key="1">
    <source>
        <dbReference type="ARBA" id="ARBA00001966"/>
    </source>
</evidence>
<feature type="coiled-coil region" evidence="6">
    <location>
        <begin position="286"/>
        <end position="313"/>
    </location>
</feature>
<dbReference type="InterPro" id="IPR006158">
    <property type="entry name" value="Cobalamin-bd"/>
</dbReference>
<dbReference type="InterPro" id="IPR025288">
    <property type="entry name" value="DUF4080"/>
</dbReference>
<dbReference type="EMBL" id="CP048620">
    <property type="protein sequence ID" value="QPJ66276.1"/>
    <property type="molecule type" value="Genomic_DNA"/>
</dbReference>
<dbReference type="GO" id="GO:0051536">
    <property type="term" value="F:iron-sulfur cluster binding"/>
    <property type="evidence" value="ECO:0007669"/>
    <property type="project" value="UniProtKB-KW"/>
</dbReference>
<dbReference type="InterPro" id="IPR051198">
    <property type="entry name" value="BchE-like"/>
</dbReference>
<dbReference type="AlphaFoldDB" id="A0A7T0C4B7"/>
<dbReference type="GO" id="GO:0046872">
    <property type="term" value="F:metal ion binding"/>
    <property type="evidence" value="ECO:0007669"/>
    <property type="project" value="UniProtKB-KW"/>
</dbReference>
<evidence type="ECO:0000256" key="2">
    <source>
        <dbReference type="ARBA" id="ARBA00022691"/>
    </source>
</evidence>
<dbReference type="Gene3D" id="3.40.50.280">
    <property type="entry name" value="Cobalamin-binding domain"/>
    <property type="match status" value="1"/>
</dbReference>
<dbReference type="Proteomes" id="UP000594464">
    <property type="component" value="Chromosome"/>
</dbReference>
<dbReference type="Pfam" id="PF02310">
    <property type="entry name" value="B12-binding"/>
    <property type="match status" value="1"/>
</dbReference>
<reference evidence="10" key="1">
    <citation type="submission" date="2020-02" db="EMBL/GenBank/DDBJ databases">
        <title>Genomic and physiological characterization of two novel Nitrospinaceae genera.</title>
        <authorList>
            <person name="Mueller A.J."/>
            <person name="Jung M.-Y."/>
            <person name="Strachan C.R."/>
            <person name="Herbold C.W."/>
            <person name="Kirkegaard R.H."/>
            <person name="Daims H."/>
        </authorList>
    </citation>
    <scope>NUCLEOTIDE SEQUENCE [LARGE SCALE GENOMIC DNA]</scope>
</reference>
<dbReference type="PROSITE" id="PS51332">
    <property type="entry name" value="B12_BINDING"/>
    <property type="match status" value="1"/>
</dbReference>
<sequence>MSAQSTISNTPETAQSLSIGLVTLNAKFVHSSLSLRNLRNAARRAGYENVWLLEFSIGQPVWKQAAEILARSPSILGFGIYIWNRAQTFELIERIHKQAPHIAIAIGGPEVSFDAESQAPCTLLAGEGEDKWVEFLNHSALGLTPSSATLQEWKTYGNSLPDLLPPYGEEDLPNLKNRIVYLETSRGCPYLCSFCLSALDKTVRYFEDADTEKQIELLIQGGVKQIKFVDRTFNLKPKRMKELMSWLTQFEDCSFHFEVVGDILSAELNEFFKTVPEGMFQFEIGIQTTNEEVQNAIQRKQNAQKLLKNLKNLIELDTIHLHCDLIFGLPGENLQDILQSFEEIVSLKPHELQLGFLKFLPGSPICKDIEPHGYQYQSTPPYELICHNQLSAEEVVYLKKFEEAFDLFYNTKRFYFSFQRQMERLKASEIINRLIEVMESRNLFFSALSLDAQYRIFHDAFEIHASPLEFDLLRLDYLYAQRVYRLPEFLRLPFLGTGKEKLKAWSGDGKTPLMPFRHNIKIERGVVQTTPSDAYQYYAIEHVTGERGYHRKPRLRQETP</sequence>
<dbReference type="InterPro" id="IPR058240">
    <property type="entry name" value="rSAM_sf"/>
</dbReference>
<evidence type="ECO:0000256" key="5">
    <source>
        <dbReference type="ARBA" id="ARBA00023014"/>
    </source>
</evidence>
<feature type="domain" description="B12-binding" evidence="7">
    <location>
        <begin position="17"/>
        <end position="146"/>
    </location>
</feature>
<dbReference type="PANTHER" id="PTHR43409">
    <property type="entry name" value="ANAEROBIC MAGNESIUM-PROTOPORPHYRIN IX MONOMETHYL ESTER CYCLASE-RELATED"/>
    <property type="match status" value="1"/>
</dbReference>
<organism evidence="9 10">
    <name type="scientific">Candidatus Nitrohelix vancouverensis</name>
    <dbReference type="NCBI Taxonomy" id="2705534"/>
    <lineage>
        <taxon>Bacteria</taxon>
        <taxon>Pseudomonadati</taxon>
        <taxon>Nitrospinota/Tectimicrobiota group</taxon>
        <taxon>Nitrospinota</taxon>
        <taxon>Nitrospinia</taxon>
        <taxon>Nitrospinales</taxon>
        <taxon>Nitrospinaceae</taxon>
        <taxon>Candidatus Nitrohelix</taxon>
    </lineage>
</organism>
<accession>A0A7T0C4B7</accession>